<evidence type="ECO:0000256" key="3">
    <source>
        <dbReference type="ARBA" id="ARBA00022448"/>
    </source>
</evidence>
<evidence type="ECO:0000259" key="10">
    <source>
        <dbReference type="Pfam" id="PF01545"/>
    </source>
</evidence>
<evidence type="ECO:0000256" key="5">
    <source>
        <dbReference type="ARBA" id="ARBA00022906"/>
    </source>
</evidence>
<dbReference type="InterPro" id="IPR027470">
    <property type="entry name" value="Cation_efflux_CTD"/>
</dbReference>
<dbReference type="InterPro" id="IPR002524">
    <property type="entry name" value="Cation_efflux"/>
</dbReference>
<dbReference type="Pfam" id="PF01545">
    <property type="entry name" value="Cation_efflux"/>
    <property type="match status" value="1"/>
</dbReference>
<comment type="similarity">
    <text evidence="2">Belongs to the cation diffusion facilitator (CDF) transporter (TC 2.A.4) family. SLC30A subfamily.</text>
</comment>
<comment type="caution">
    <text evidence="12">The sequence shown here is derived from an EMBL/GenBank/DDBJ whole genome shotgun (WGS) entry which is preliminary data.</text>
</comment>
<evidence type="ECO:0000313" key="12">
    <source>
        <dbReference type="EMBL" id="CAD5125837.1"/>
    </source>
</evidence>
<evidence type="ECO:0000256" key="9">
    <source>
        <dbReference type="SAM" id="Phobius"/>
    </source>
</evidence>
<dbReference type="AlphaFoldDB" id="A0A7I8WCD5"/>
<feature type="domain" description="Cation efflux protein cytoplasmic" evidence="11">
    <location>
        <begin position="304"/>
        <end position="369"/>
    </location>
</feature>
<dbReference type="InterPro" id="IPR058533">
    <property type="entry name" value="Cation_efflux_TM"/>
</dbReference>
<evidence type="ECO:0000256" key="4">
    <source>
        <dbReference type="ARBA" id="ARBA00022692"/>
    </source>
</evidence>
<keyword evidence="8 9" id="KW-0472">Membrane</keyword>
<feature type="transmembrane region" description="Helical" evidence="9">
    <location>
        <begin position="234"/>
        <end position="257"/>
    </location>
</feature>
<protein>
    <submittedName>
        <fullName evidence="12">DgyrCDS14036</fullName>
    </submittedName>
</protein>
<accession>A0A7I8WCD5</accession>
<feature type="transmembrane region" description="Helical" evidence="9">
    <location>
        <begin position="151"/>
        <end position="171"/>
    </location>
</feature>
<dbReference type="SUPFAM" id="SSF160240">
    <property type="entry name" value="Cation efflux protein cytoplasmic domain-like"/>
    <property type="match status" value="1"/>
</dbReference>
<dbReference type="Proteomes" id="UP000549394">
    <property type="component" value="Unassembled WGS sequence"/>
</dbReference>
<keyword evidence="13" id="KW-1185">Reference proteome</keyword>
<gene>
    <name evidence="12" type="ORF">DGYR_LOCUS13149</name>
</gene>
<sequence>MASDEENATEINTVNMDLRASELNSYPSLKCSCHALESKYDNKTARNQLIIVSILCTIFMIGEIIGGITANSLALMSDALHLGSDLAGFLVSLFALWLAKRPPSATLTYGYYRAEVVGALISVLIIWLITGILIYEGVQRIINRNYELKPLWMLITAIVGVIFNLVMGTVLHCGIERCKIPHGHSHGSDTEVIIENDVLSSNNNNHDNNNSENENQEPIIVENSKKKNINVNAALIHVIGDFVQSCGVLIASIIILLRPEYKIADPICTFIFSIIVLFTTITVLKDIIVVFMEGSPNRNRIILMERDLRSNSSVLSVHDLHIWALTTTRLVASVHLVVGSEQDYVSVEKFATKLLKEKYGMSKTTVQIDVFNSECDVCRTL</sequence>
<keyword evidence="4 9" id="KW-0812">Transmembrane</keyword>
<comment type="subcellular location">
    <subcellularLocation>
        <location evidence="1">Membrane</location>
        <topology evidence="1">Multi-pass membrane protein</topology>
    </subcellularLocation>
</comment>
<keyword evidence="6 9" id="KW-1133">Transmembrane helix</keyword>
<reference evidence="12 13" key="1">
    <citation type="submission" date="2020-08" db="EMBL/GenBank/DDBJ databases">
        <authorList>
            <person name="Hejnol A."/>
        </authorList>
    </citation>
    <scope>NUCLEOTIDE SEQUENCE [LARGE SCALE GENOMIC DNA]</scope>
</reference>
<evidence type="ECO:0000256" key="7">
    <source>
        <dbReference type="ARBA" id="ARBA00023065"/>
    </source>
</evidence>
<evidence type="ECO:0000256" key="1">
    <source>
        <dbReference type="ARBA" id="ARBA00004141"/>
    </source>
</evidence>
<dbReference type="GO" id="GO:0005886">
    <property type="term" value="C:plasma membrane"/>
    <property type="evidence" value="ECO:0007669"/>
    <property type="project" value="TreeGrafter"/>
</dbReference>
<dbReference type="NCBIfam" id="TIGR01297">
    <property type="entry name" value="CDF"/>
    <property type="match status" value="1"/>
</dbReference>
<feature type="transmembrane region" description="Helical" evidence="9">
    <location>
        <begin position="49"/>
        <end position="73"/>
    </location>
</feature>
<evidence type="ECO:0000256" key="6">
    <source>
        <dbReference type="ARBA" id="ARBA00022989"/>
    </source>
</evidence>
<name>A0A7I8WCD5_9ANNE</name>
<dbReference type="InterPro" id="IPR036837">
    <property type="entry name" value="Cation_efflux_CTD_sf"/>
</dbReference>
<feature type="transmembrane region" description="Helical" evidence="9">
    <location>
        <begin position="79"/>
        <end position="99"/>
    </location>
</feature>
<dbReference type="OrthoDB" id="9944568at2759"/>
<feature type="domain" description="Cation efflux protein transmembrane" evidence="10">
    <location>
        <begin position="49"/>
        <end position="290"/>
    </location>
</feature>
<dbReference type="InterPro" id="IPR027469">
    <property type="entry name" value="Cation_efflux_TMD_sf"/>
</dbReference>
<evidence type="ECO:0000313" key="13">
    <source>
        <dbReference type="Proteomes" id="UP000549394"/>
    </source>
</evidence>
<keyword evidence="7" id="KW-0406">Ion transport</keyword>
<dbReference type="GO" id="GO:0005385">
    <property type="term" value="F:zinc ion transmembrane transporter activity"/>
    <property type="evidence" value="ECO:0007669"/>
    <property type="project" value="TreeGrafter"/>
</dbReference>
<keyword evidence="3" id="KW-0813">Transport</keyword>
<organism evidence="12 13">
    <name type="scientific">Dimorphilus gyrociliatus</name>
    <dbReference type="NCBI Taxonomy" id="2664684"/>
    <lineage>
        <taxon>Eukaryota</taxon>
        <taxon>Metazoa</taxon>
        <taxon>Spiralia</taxon>
        <taxon>Lophotrochozoa</taxon>
        <taxon>Annelida</taxon>
        <taxon>Polychaeta</taxon>
        <taxon>Polychaeta incertae sedis</taxon>
        <taxon>Dinophilidae</taxon>
        <taxon>Dimorphilus</taxon>
    </lineage>
</organism>
<evidence type="ECO:0000256" key="8">
    <source>
        <dbReference type="ARBA" id="ARBA00023136"/>
    </source>
</evidence>
<dbReference type="InterPro" id="IPR050681">
    <property type="entry name" value="CDF/SLC30A"/>
</dbReference>
<dbReference type="SUPFAM" id="SSF161111">
    <property type="entry name" value="Cation efflux protein transmembrane domain-like"/>
    <property type="match status" value="1"/>
</dbReference>
<dbReference type="PANTHER" id="PTHR11562:SF17">
    <property type="entry name" value="RE54080P-RELATED"/>
    <property type="match status" value="1"/>
</dbReference>
<dbReference type="Pfam" id="PF16916">
    <property type="entry name" value="ZT_dimer"/>
    <property type="match status" value="1"/>
</dbReference>
<dbReference type="PANTHER" id="PTHR11562">
    <property type="entry name" value="CATION EFFLUX PROTEIN/ ZINC TRANSPORTER"/>
    <property type="match status" value="1"/>
</dbReference>
<evidence type="ECO:0000256" key="2">
    <source>
        <dbReference type="ARBA" id="ARBA00008873"/>
    </source>
</evidence>
<dbReference type="GO" id="GO:0010043">
    <property type="term" value="P:response to zinc ion"/>
    <property type="evidence" value="ECO:0007669"/>
    <property type="project" value="TreeGrafter"/>
</dbReference>
<keyword evidence="5" id="KW-0864">Zinc transport</keyword>
<dbReference type="Gene3D" id="1.20.1510.10">
    <property type="entry name" value="Cation efflux protein transmembrane domain"/>
    <property type="match status" value="1"/>
</dbReference>
<feature type="transmembrane region" description="Helical" evidence="9">
    <location>
        <begin position="269"/>
        <end position="292"/>
    </location>
</feature>
<dbReference type="EMBL" id="CAJFCJ010000029">
    <property type="protein sequence ID" value="CAD5125837.1"/>
    <property type="molecule type" value="Genomic_DNA"/>
</dbReference>
<keyword evidence="5" id="KW-0862">Zinc</keyword>
<feature type="transmembrane region" description="Helical" evidence="9">
    <location>
        <begin position="111"/>
        <end position="135"/>
    </location>
</feature>
<proteinExistence type="inferred from homology"/>
<evidence type="ECO:0000259" key="11">
    <source>
        <dbReference type="Pfam" id="PF16916"/>
    </source>
</evidence>